<evidence type="ECO:0000313" key="8">
    <source>
        <dbReference type="EMBL" id="CAD8530923.1"/>
    </source>
</evidence>
<evidence type="ECO:0000256" key="1">
    <source>
        <dbReference type="ARBA" id="ARBA00022723"/>
    </source>
</evidence>
<keyword evidence="1 5" id="KW-0479">Metal-binding</keyword>
<feature type="binding site" evidence="5">
    <location>
        <position position="191"/>
    </location>
    <ligand>
        <name>Fe cation</name>
        <dbReference type="ChEBI" id="CHEBI:24875"/>
        <note>catalytic</note>
    </ligand>
</feature>
<evidence type="ECO:0000256" key="5">
    <source>
        <dbReference type="PIRSR" id="PIRSR604574-2"/>
    </source>
</evidence>
<feature type="region of interest" description="Disordered" evidence="6">
    <location>
        <begin position="298"/>
        <end position="352"/>
    </location>
</feature>
<feature type="binding site" evidence="5">
    <location>
        <position position="189"/>
    </location>
    <ligand>
        <name>Fe cation</name>
        <dbReference type="ChEBI" id="CHEBI:24875"/>
        <note>catalytic</note>
    </ligand>
</feature>
<comment type="cofactor">
    <cofactor evidence="5">
        <name>Fe(2+)</name>
        <dbReference type="ChEBI" id="CHEBI:29033"/>
    </cofactor>
    <text evidence="5">Binds 1 Fe(2+) ion per subunit.</text>
</comment>
<keyword evidence="4 5" id="KW-0408">Iron</keyword>
<evidence type="ECO:0000259" key="7">
    <source>
        <dbReference type="Pfam" id="PF13532"/>
    </source>
</evidence>
<protein>
    <recommendedName>
        <fullName evidence="7">Alpha-ketoglutarate-dependent dioxygenase AlkB-like domain-containing protein</fullName>
    </recommendedName>
</protein>
<dbReference type="PANTHER" id="PTHR16557:SF11">
    <property type="entry name" value="ALPHA-KETOGLUTARATE-DEPENDENT DIOXYGENASE ALKB"/>
    <property type="match status" value="1"/>
</dbReference>
<feature type="compositionally biased region" description="Basic and acidic residues" evidence="6">
    <location>
        <begin position="313"/>
        <end position="326"/>
    </location>
</feature>
<organism evidence="8">
    <name type="scientific">Calcidiscus leptoporus</name>
    <dbReference type="NCBI Taxonomy" id="127549"/>
    <lineage>
        <taxon>Eukaryota</taxon>
        <taxon>Haptista</taxon>
        <taxon>Haptophyta</taxon>
        <taxon>Prymnesiophyceae</taxon>
        <taxon>Coccolithales</taxon>
        <taxon>Calcidiscaceae</taxon>
        <taxon>Calcidiscus</taxon>
    </lineage>
</organism>
<feature type="binding site" evidence="5">
    <location>
        <position position="245"/>
    </location>
    <ligand>
        <name>Fe cation</name>
        <dbReference type="ChEBI" id="CHEBI:24875"/>
        <note>catalytic</note>
    </ligand>
</feature>
<dbReference type="EMBL" id="HBER01012398">
    <property type="protein sequence ID" value="CAD8530923.1"/>
    <property type="molecule type" value="Transcribed_RNA"/>
</dbReference>
<reference evidence="8" key="1">
    <citation type="submission" date="2021-01" db="EMBL/GenBank/DDBJ databases">
        <authorList>
            <person name="Corre E."/>
            <person name="Pelletier E."/>
            <person name="Niang G."/>
            <person name="Scheremetjew M."/>
            <person name="Finn R."/>
            <person name="Kale V."/>
            <person name="Holt S."/>
            <person name="Cochrane G."/>
            <person name="Meng A."/>
            <person name="Brown T."/>
            <person name="Cohen L."/>
        </authorList>
    </citation>
    <scope>NUCLEOTIDE SEQUENCE</scope>
    <source>
        <strain evidence="8">RCC1130</strain>
    </source>
</reference>
<keyword evidence="3" id="KW-0560">Oxidoreductase</keyword>
<name>A0A7S0ITN0_9EUKA</name>
<evidence type="ECO:0000256" key="6">
    <source>
        <dbReference type="SAM" id="MobiDB-lite"/>
    </source>
</evidence>
<dbReference type="PANTHER" id="PTHR16557">
    <property type="entry name" value="ALKYLATED DNA REPAIR PROTEIN ALKB-RELATED"/>
    <property type="match status" value="1"/>
</dbReference>
<dbReference type="GO" id="GO:0035516">
    <property type="term" value="F:broad specificity oxidative DNA demethylase activity"/>
    <property type="evidence" value="ECO:0007669"/>
    <property type="project" value="TreeGrafter"/>
</dbReference>
<evidence type="ECO:0000256" key="2">
    <source>
        <dbReference type="ARBA" id="ARBA00022964"/>
    </source>
</evidence>
<dbReference type="GO" id="GO:0008198">
    <property type="term" value="F:ferrous iron binding"/>
    <property type="evidence" value="ECO:0007669"/>
    <property type="project" value="TreeGrafter"/>
</dbReference>
<evidence type="ECO:0000256" key="4">
    <source>
        <dbReference type="ARBA" id="ARBA00023004"/>
    </source>
</evidence>
<keyword evidence="2" id="KW-0223">Dioxygenase</keyword>
<dbReference type="Gene3D" id="2.60.120.590">
    <property type="entry name" value="Alpha-ketoglutarate-dependent dioxygenase AlkB-like"/>
    <property type="match status" value="1"/>
</dbReference>
<dbReference type="GO" id="GO:0035515">
    <property type="term" value="F:oxidative RNA demethylase activity"/>
    <property type="evidence" value="ECO:0007669"/>
    <property type="project" value="TreeGrafter"/>
</dbReference>
<dbReference type="GO" id="GO:0035513">
    <property type="term" value="P:oxidative RNA demethylation"/>
    <property type="evidence" value="ECO:0007669"/>
    <property type="project" value="TreeGrafter"/>
</dbReference>
<dbReference type="SUPFAM" id="SSF51197">
    <property type="entry name" value="Clavaminate synthase-like"/>
    <property type="match status" value="1"/>
</dbReference>
<gene>
    <name evidence="8" type="ORF">CLEP1334_LOCUS6175</name>
</gene>
<dbReference type="InterPro" id="IPR037151">
    <property type="entry name" value="AlkB-like_sf"/>
</dbReference>
<dbReference type="GO" id="GO:0005737">
    <property type="term" value="C:cytoplasm"/>
    <property type="evidence" value="ECO:0007669"/>
    <property type="project" value="TreeGrafter"/>
</dbReference>
<dbReference type="InterPro" id="IPR004574">
    <property type="entry name" value="Alkb"/>
</dbReference>
<evidence type="ECO:0000256" key="3">
    <source>
        <dbReference type="ARBA" id="ARBA00023002"/>
    </source>
</evidence>
<proteinExistence type="predicted"/>
<dbReference type="InterPro" id="IPR027450">
    <property type="entry name" value="AlkB-like"/>
</dbReference>
<accession>A0A7S0ITN0</accession>
<feature type="compositionally biased region" description="Polar residues" evidence="6">
    <location>
        <begin position="302"/>
        <end position="311"/>
    </location>
</feature>
<dbReference type="AlphaFoldDB" id="A0A7S0ITN0"/>
<dbReference type="Pfam" id="PF13532">
    <property type="entry name" value="2OG-FeII_Oxy_2"/>
    <property type="match status" value="1"/>
</dbReference>
<sequence length="352" mass="38790">MCTKESAYRRAEKVYKAYADGRNEATLLHDVLDFKSPSVHVSRIIEQPRPACAQWLHAAAIFSVRGAPGFRFIRGALSADRQLEVAYAALTEWCEADNESNLNAHGRTRSLWAEHLSNPKSSLLTKLSWLTLGHHYQWTERTYDPARVSPFPPQLAVLASELAQACGETMVAEAAIINFYSARSTMGGHKDDAEPCQAAPIISISIGLPAIFLLGGHTKDEPPIALLVRSGDVVVQAGESRGYYHGVPRILSASPPRELLDACSSSNMVGVAEWLQTHRLNANVRQVFERDERREVHPHNAVCTSERSNLASDRLESGARSHDHHASTHSIVTDAKLYPHKRPRLGAESPGQ</sequence>
<feature type="domain" description="Alpha-ketoglutarate-dependent dioxygenase AlkB-like" evidence="7">
    <location>
        <begin position="88"/>
        <end position="285"/>
    </location>
</feature>